<evidence type="ECO:0000256" key="1">
    <source>
        <dbReference type="SAM" id="SignalP"/>
    </source>
</evidence>
<evidence type="ECO:0000313" key="2">
    <source>
        <dbReference type="EMBL" id="KAJ1122655.1"/>
    </source>
</evidence>
<feature type="signal peptide" evidence="1">
    <location>
        <begin position="1"/>
        <end position="20"/>
    </location>
</feature>
<accession>A0AAV7P304</accession>
<organism evidence="2 3">
    <name type="scientific">Pleurodeles waltl</name>
    <name type="common">Iberian ribbed newt</name>
    <dbReference type="NCBI Taxonomy" id="8319"/>
    <lineage>
        <taxon>Eukaryota</taxon>
        <taxon>Metazoa</taxon>
        <taxon>Chordata</taxon>
        <taxon>Craniata</taxon>
        <taxon>Vertebrata</taxon>
        <taxon>Euteleostomi</taxon>
        <taxon>Amphibia</taxon>
        <taxon>Batrachia</taxon>
        <taxon>Caudata</taxon>
        <taxon>Salamandroidea</taxon>
        <taxon>Salamandridae</taxon>
        <taxon>Pleurodelinae</taxon>
        <taxon>Pleurodeles</taxon>
    </lineage>
</organism>
<gene>
    <name evidence="2" type="ORF">NDU88_001140</name>
</gene>
<protein>
    <submittedName>
        <fullName evidence="2">Uncharacterized protein</fullName>
    </submittedName>
</protein>
<proteinExistence type="predicted"/>
<dbReference type="EMBL" id="JANPWB010000011">
    <property type="protein sequence ID" value="KAJ1122655.1"/>
    <property type="molecule type" value="Genomic_DNA"/>
</dbReference>
<feature type="chain" id="PRO_5043843515" evidence="1">
    <location>
        <begin position="21"/>
        <end position="163"/>
    </location>
</feature>
<dbReference type="Proteomes" id="UP001066276">
    <property type="component" value="Chromosome 7"/>
</dbReference>
<name>A0AAV7P304_PLEWA</name>
<comment type="caution">
    <text evidence="2">The sequence shown here is derived from an EMBL/GenBank/DDBJ whole genome shotgun (WGS) entry which is preliminary data.</text>
</comment>
<dbReference type="AlphaFoldDB" id="A0AAV7P304"/>
<reference evidence="2" key="1">
    <citation type="journal article" date="2022" name="bioRxiv">
        <title>Sequencing and chromosome-scale assembly of the giantPleurodeles waltlgenome.</title>
        <authorList>
            <person name="Brown T."/>
            <person name="Elewa A."/>
            <person name="Iarovenko S."/>
            <person name="Subramanian E."/>
            <person name="Araus A.J."/>
            <person name="Petzold A."/>
            <person name="Susuki M."/>
            <person name="Suzuki K.-i.T."/>
            <person name="Hayashi T."/>
            <person name="Toyoda A."/>
            <person name="Oliveira C."/>
            <person name="Osipova E."/>
            <person name="Leigh N.D."/>
            <person name="Simon A."/>
            <person name="Yun M.H."/>
        </authorList>
    </citation>
    <scope>NUCLEOTIDE SEQUENCE</scope>
    <source>
        <strain evidence="2">20211129_DDA</strain>
        <tissue evidence="2">Liver</tissue>
    </source>
</reference>
<keyword evidence="3" id="KW-1185">Reference proteome</keyword>
<sequence length="163" mass="17193">MPRGPAWRACFLQRPAAACAAAGDLLLACQGANRGASQPSTAPPISLMASAAPVHRAPHNARATPIRGEGLPQRAALEPLLPTVIGRAVPCCGLCGGFTLKGEASAVFLAVPSQEGPTERDVIPLRENSVQAVDTRNVVWRSWSGKRCLVRFYIPGQMLKTAM</sequence>
<keyword evidence="1" id="KW-0732">Signal</keyword>
<evidence type="ECO:0000313" key="3">
    <source>
        <dbReference type="Proteomes" id="UP001066276"/>
    </source>
</evidence>